<evidence type="ECO:0000256" key="4">
    <source>
        <dbReference type="ARBA" id="ARBA00022842"/>
    </source>
</evidence>
<evidence type="ECO:0000313" key="9">
    <source>
        <dbReference type="Proteomes" id="UP000594621"/>
    </source>
</evidence>
<keyword evidence="4 6" id="KW-0460">Magnesium</keyword>
<dbReference type="PANTHER" id="PTHR32308:SF10">
    <property type="entry name" value="CITRATE LYASE SUBUNIT BETA"/>
    <property type="match status" value="1"/>
</dbReference>
<evidence type="ECO:0000256" key="1">
    <source>
        <dbReference type="ARBA" id="ARBA00001946"/>
    </source>
</evidence>
<keyword evidence="3 6" id="KW-0479">Metal-binding</keyword>
<dbReference type="GO" id="GO:0016829">
    <property type="term" value="F:lyase activity"/>
    <property type="evidence" value="ECO:0007669"/>
    <property type="project" value="UniProtKB-KW"/>
</dbReference>
<evidence type="ECO:0000256" key="2">
    <source>
        <dbReference type="ARBA" id="ARBA00005568"/>
    </source>
</evidence>
<comment type="cofactor">
    <cofactor evidence="1">
        <name>Mg(2+)</name>
        <dbReference type="ChEBI" id="CHEBI:18420"/>
    </cofactor>
</comment>
<feature type="binding site" evidence="6">
    <location>
        <position position="136"/>
    </location>
    <ligand>
        <name>Mg(2+)</name>
        <dbReference type="ChEBI" id="CHEBI:18420"/>
    </ligand>
</feature>
<evidence type="ECO:0000256" key="3">
    <source>
        <dbReference type="ARBA" id="ARBA00022723"/>
    </source>
</evidence>
<organism evidence="8 9">
    <name type="scientific">Bradyrhizobium commune</name>
    <dbReference type="NCBI Taxonomy" id="83627"/>
    <lineage>
        <taxon>Bacteria</taxon>
        <taxon>Pseudomonadati</taxon>
        <taxon>Pseudomonadota</taxon>
        <taxon>Alphaproteobacteria</taxon>
        <taxon>Hyphomicrobiales</taxon>
        <taxon>Nitrobacteraceae</taxon>
        <taxon>Bradyrhizobium</taxon>
    </lineage>
</organism>
<feature type="domain" description="HpcH/HpaI aldolase/citrate lyase" evidence="7">
    <location>
        <begin position="13"/>
        <end position="237"/>
    </location>
</feature>
<keyword evidence="9" id="KW-1185">Reference proteome</keyword>
<accession>A0A7S9D3W1</accession>
<evidence type="ECO:0000256" key="6">
    <source>
        <dbReference type="PIRSR" id="PIRSR015582-2"/>
    </source>
</evidence>
<dbReference type="InterPro" id="IPR011206">
    <property type="entry name" value="Citrate_lyase_beta/mcl1/mcl2"/>
</dbReference>
<proteinExistence type="inferred from homology"/>
<feature type="binding site" evidence="6">
    <location>
        <position position="163"/>
    </location>
    <ligand>
        <name>Mg(2+)</name>
        <dbReference type="ChEBI" id="CHEBI:18420"/>
    </ligand>
</feature>
<dbReference type="PIRSF" id="PIRSF015582">
    <property type="entry name" value="Cit_lyase_B"/>
    <property type="match status" value="1"/>
</dbReference>
<dbReference type="KEGG" id="bcou:IC761_30265"/>
<feature type="binding site" evidence="5">
    <location>
        <position position="136"/>
    </location>
    <ligand>
        <name>substrate</name>
    </ligand>
</feature>
<feature type="binding site" evidence="5">
    <location>
        <position position="71"/>
    </location>
    <ligand>
        <name>substrate</name>
    </ligand>
</feature>
<dbReference type="AlphaFoldDB" id="A0A7S9D3W1"/>
<dbReference type="GO" id="GO:0000287">
    <property type="term" value="F:magnesium ion binding"/>
    <property type="evidence" value="ECO:0007669"/>
    <property type="project" value="TreeGrafter"/>
</dbReference>
<dbReference type="SUPFAM" id="SSF51621">
    <property type="entry name" value="Phosphoenolpyruvate/pyruvate domain"/>
    <property type="match status" value="1"/>
</dbReference>
<dbReference type="InterPro" id="IPR005000">
    <property type="entry name" value="Aldolase/citrate-lyase_domain"/>
</dbReference>
<gene>
    <name evidence="8" type="ORF">IC761_30265</name>
</gene>
<name>A0A7S9D3W1_9BRAD</name>
<dbReference type="InterPro" id="IPR040442">
    <property type="entry name" value="Pyrv_kinase-like_dom_sf"/>
</dbReference>
<dbReference type="RefSeq" id="WP_195800308.1">
    <property type="nucleotide sequence ID" value="NZ_CP061379.1"/>
</dbReference>
<dbReference type="InterPro" id="IPR015813">
    <property type="entry name" value="Pyrv/PenolPyrv_kinase-like_dom"/>
</dbReference>
<comment type="similarity">
    <text evidence="2">Belongs to the HpcH/HpaI aldolase family.</text>
</comment>
<evidence type="ECO:0000256" key="5">
    <source>
        <dbReference type="PIRSR" id="PIRSR015582-1"/>
    </source>
</evidence>
<dbReference type="Proteomes" id="UP000594621">
    <property type="component" value="Chromosome"/>
</dbReference>
<dbReference type="GO" id="GO:0006107">
    <property type="term" value="P:oxaloacetate metabolic process"/>
    <property type="evidence" value="ECO:0007669"/>
    <property type="project" value="TreeGrafter"/>
</dbReference>
<evidence type="ECO:0000313" key="8">
    <source>
        <dbReference type="EMBL" id="QPF90725.1"/>
    </source>
</evidence>
<dbReference type="PANTHER" id="PTHR32308">
    <property type="entry name" value="LYASE BETA SUBUNIT, PUTATIVE (AFU_ORTHOLOGUE AFUA_4G13030)-RELATED"/>
    <property type="match status" value="1"/>
</dbReference>
<dbReference type="Pfam" id="PF03328">
    <property type="entry name" value="HpcH_HpaI"/>
    <property type="match status" value="1"/>
</dbReference>
<evidence type="ECO:0000259" key="7">
    <source>
        <dbReference type="Pfam" id="PF03328"/>
    </source>
</evidence>
<sequence length="302" mass="33390">MSSRTKRARRAQLAVPATTDKLLAKAAQNPADHVFLDLEDAVAPTAKKQAREQVIRALNELEWDNKVRCVRINDLSNPNCYQDIVEIVSRAGANLDTIMVPKVKVAADIHFVVTLLEQVEKQSQLNRKIGIEVIIEDVDAVHNAFEIARSSERVEALIFGAGDFAASMGIDMRAAERPGQADELWYFARYQMVMAARSVGIDAIDSPILDVRDVDAYTADARRGLAMGFTGKWAIHPLQVAPAMEVFTPAREKVEFARRVVSAYAEAEAKGIGSILFEGQMLDAAVVRNHRLLVEHAQRMGL</sequence>
<keyword evidence="8" id="KW-0456">Lyase</keyword>
<protein>
    <submittedName>
        <fullName evidence="8">CoA ester lyase</fullName>
    </submittedName>
</protein>
<dbReference type="EMBL" id="CP061379">
    <property type="protein sequence ID" value="QPF90725.1"/>
    <property type="molecule type" value="Genomic_DNA"/>
</dbReference>
<dbReference type="Gene3D" id="3.20.20.60">
    <property type="entry name" value="Phosphoenolpyruvate-binding domains"/>
    <property type="match status" value="1"/>
</dbReference>
<reference evidence="8 9" key="1">
    <citation type="submission" date="2020-09" db="EMBL/GenBank/DDBJ databases">
        <title>Complete genomes of bradyrhizobia occurring on native shrubby legumes in Australia.</title>
        <authorList>
            <person name="Lafay B."/>
        </authorList>
    </citation>
    <scope>NUCLEOTIDE SEQUENCE [LARGE SCALE GENOMIC DNA]</scope>
    <source>
        <strain evidence="8 9">BDV5040</strain>
    </source>
</reference>